<accession>A0ABT6FN04</accession>
<organism evidence="1 2">
    <name type="scientific">Galbibacter pacificus</name>
    <dbReference type="NCBI Taxonomy" id="2996052"/>
    <lineage>
        <taxon>Bacteria</taxon>
        <taxon>Pseudomonadati</taxon>
        <taxon>Bacteroidota</taxon>
        <taxon>Flavobacteriia</taxon>
        <taxon>Flavobacteriales</taxon>
        <taxon>Flavobacteriaceae</taxon>
        <taxon>Galbibacter</taxon>
    </lineage>
</organism>
<reference evidence="1" key="1">
    <citation type="submission" date="2022-11" db="EMBL/GenBank/DDBJ databases">
        <title>High-quality draft genome sequence of Galbibacter sp. strain CMA-7.</title>
        <authorList>
            <person name="Wei L."/>
            <person name="Dong C."/>
            <person name="Shao Z."/>
        </authorList>
    </citation>
    <scope>NUCLEOTIDE SEQUENCE</scope>
    <source>
        <strain evidence="1">CMA-7</strain>
    </source>
</reference>
<proteinExistence type="predicted"/>
<sequence length="257" mass="29826">MEHINEIQNKFHHLAQILAAFSNSFLEKREDDSQSALLWNIEKSALQSQIVNNVFYLELNYTDVYLRLYKGSDFKEIDLLGLTQSDIDAWIRETISDYGLEAGKFHYNLGFKLNTKFDTFIALDSTDEKAILQLVEQRNIAQRSLEKIKISSKKTSSIYVWPHHFDTGMLVYPEETEKKGFGLGYAIADGSISDKPYYYAYIWGDKNINYDQLPNLTTGNWVLGNWKGAIIPVNHNYDLNIVNKLYEEFTDIIRPRL</sequence>
<dbReference type="EMBL" id="JAPMUA010000001">
    <property type="protein sequence ID" value="MDG3584454.1"/>
    <property type="molecule type" value="Genomic_DNA"/>
</dbReference>
<keyword evidence="2" id="KW-1185">Reference proteome</keyword>
<evidence type="ECO:0000313" key="2">
    <source>
        <dbReference type="Proteomes" id="UP001153642"/>
    </source>
</evidence>
<dbReference type="RefSeq" id="WP_277898217.1">
    <property type="nucleotide sequence ID" value="NZ_JAPMUA010000001.1"/>
</dbReference>
<dbReference type="Proteomes" id="UP001153642">
    <property type="component" value="Unassembled WGS sequence"/>
</dbReference>
<name>A0ABT6FN04_9FLAO</name>
<gene>
    <name evidence="1" type="ORF">OSR52_01145</name>
</gene>
<evidence type="ECO:0000313" key="1">
    <source>
        <dbReference type="EMBL" id="MDG3584454.1"/>
    </source>
</evidence>
<protein>
    <submittedName>
        <fullName evidence="1">Uncharacterized protein</fullName>
    </submittedName>
</protein>
<comment type="caution">
    <text evidence="1">The sequence shown here is derived from an EMBL/GenBank/DDBJ whole genome shotgun (WGS) entry which is preliminary data.</text>
</comment>